<feature type="domain" description="Glycosyltransferase subfamily 4-like N-terminal" evidence="1">
    <location>
        <begin position="18"/>
        <end position="167"/>
    </location>
</feature>
<keyword evidence="2" id="KW-0328">Glycosyltransferase</keyword>
<dbReference type="Pfam" id="PF13439">
    <property type="entry name" value="Glyco_transf_4"/>
    <property type="match status" value="1"/>
</dbReference>
<sequence length="349" mass="39522">MSDEPLKLLHVVRRYGPVGGMERYVWEVTRELAALGHEVVVVCERCHVATPPGVIVHELGEIAQRPRWLSLLRFGARVARWTEQNPQPGFVVHSNERLAAHDVTTFHGPPFATVRNKPWWKKISLRVAMQFYLERRELEAARFIVPNSGFIQRQLAHYYPEYAHKITRPIVPGVTATPLRAWKPVPADGGIIGFVGVEWKRKGLPLAVKIAAELRRERPNLELWVVGPQPQEIQHLFADWNGGFKLLGWRSDAAHLQEINVLLHPARAEPFGMVITEAMAAQASVVVSDVCGAATEVRSEAGAVVPLEARLEQWVKAVRRQLQRDTAPPAYTHGWRKVAQEYEVIYRQC</sequence>
<dbReference type="CDD" id="cd03801">
    <property type="entry name" value="GT4_PimA-like"/>
    <property type="match status" value="1"/>
</dbReference>
<gene>
    <name evidence="2" type="ORF">GALL_181380</name>
</gene>
<protein>
    <submittedName>
        <fullName evidence="2">Glycogen synthase</fullName>
        <ecNumber evidence="2">2.4.1.11</ecNumber>
    </submittedName>
</protein>
<name>A0A1J5SHZ2_9ZZZZ</name>
<dbReference type="PANTHER" id="PTHR12526">
    <property type="entry name" value="GLYCOSYLTRANSFERASE"/>
    <property type="match status" value="1"/>
</dbReference>
<evidence type="ECO:0000313" key="2">
    <source>
        <dbReference type="EMBL" id="OIQ99741.1"/>
    </source>
</evidence>
<organism evidence="2">
    <name type="scientific">mine drainage metagenome</name>
    <dbReference type="NCBI Taxonomy" id="410659"/>
    <lineage>
        <taxon>unclassified sequences</taxon>
        <taxon>metagenomes</taxon>
        <taxon>ecological metagenomes</taxon>
    </lineage>
</organism>
<comment type="caution">
    <text evidence="2">The sequence shown here is derived from an EMBL/GenBank/DDBJ whole genome shotgun (WGS) entry which is preliminary data.</text>
</comment>
<dbReference type="EMBL" id="MLJW01000102">
    <property type="protein sequence ID" value="OIQ99741.1"/>
    <property type="molecule type" value="Genomic_DNA"/>
</dbReference>
<dbReference type="InterPro" id="IPR028098">
    <property type="entry name" value="Glyco_trans_4-like_N"/>
</dbReference>
<proteinExistence type="predicted"/>
<reference evidence="2" key="1">
    <citation type="submission" date="2016-10" db="EMBL/GenBank/DDBJ databases">
        <title>Sequence of Gallionella enrichment culture.</title>
        <authorList>
            <person name="Poehlein A."/>
            <person name="Muehling M."/>
            <person name="Daniel R."/>
        </authorList>
    </citation>
    <scope>NUCLEOTIDE SEQUENCE</scope>
</reference>
<evidence type="ECO:0000259" key="1">
    <source>
        <dbReference type="Pfam" id="PF13439"/>
    </source>
</evidence>
<dbReference type="Gene3D" id="3.40.50.2000">
    <property type="entry name" value="Glycogen Phosphorylase B"/>
    <property type="match status" value="2"/>
</dbReference>
<dbReference type="Pfam" id="PF13692">
    <property type="entry name" value="Glyco_trans_1_4"/>
    <property type="match status" value="1"/>
</dbReference>
<keyword evidence="2" id="KW-0808">Transferase</keyword>
<dbReference type="SUPFAM" id="SSF53756">
    <property type="entry name" value="UDP-Glycosyltransferase/glycogen phosphorylase"/>
    <property type="match status" value="1"/>
</dbReference>
<dbReference type="EC" id="2.4.1.11" evidence="2"/>
<dbReference type="AlphaFoldDB" id="A0A1J5SHZ2"/>
<accession>A0A1J5SHZ2</accession>
<dbReference type="GO" id="GO:0004373">
    <property type="term" value="F:alpha-1,4-glucan glucosyltransferase (UDP-glucose donor) activity"/>
    <property type="evidence" value="ECO:0007669"/>
    <property type="project" value="UniProtKB-EC"/>
</dbReference>